<protein>
    <submittedName>
        <fullName evidence="3">Farnesyl pyrophosphate synthetase</fullName>
    </submittedName>
</protein>
<dbReference type="InterPro" id="IPR033749">
    <property type="entry name" value="Polyprenyl_synt_CS"/>
</dbReference>
<keyword evidence="4" id="KW-1185">Reference proteome</keyword>
<dbReference type="Gene3D" id="1.10.600.10">
    <property type="entry name" value="Farnesyl Diphosphate Synthase"/>
    <property type="match status" value="1"/>
</dbReference>
<evidence type="ECO:0000313" key="3">
    <source>
        <dbReference type="EMBL" id="EQB60587.1"/>
    </source>
</evidence>
<gene>
    <name evidence="3" type="ORF">NAPIS_ORF01853</name>
</gene>
<name>T0KZ81_9MICR</name>
<dbReference type="Pfam" id="PF00348">
    <property type="entry name" value="polyprenyl_synt"/>
    <property type="match status" value="1"/>
</dbReference>
<dbReference type="GO" id="GO:0046872">
    <property type="term" value="F:metal ion binding"/>
    <property type="evidence" value="ECO:0007669"/>
    <property type="project" value="UniProtKB-KW"/>
</dbReference>
<evidence type="ECO:0000313" key="4">
    <source>
        <dbReference type="Proteomes" id="UP000053780"/>
    </source>
</evidence>
<dbReference type="GO" id="GO:0004659">
    <property type="term" value="F:prenyltransferase activity"/>
    <property type="evidence" value="ECO:0007669"/>
    <property type="project" value="InterPro"/>
</dbReference>
<dbReference type="VEuPathDB" id="MicrosporidiaDB:NAPIS_ORF01853"/>
<dbReference type="SUPFAM" id="SSF48576">
    <property type="entry name" value="Terpenoid synthases"/>
    <property type="match status" value="1"/>
</dbReference>
<dbReference type="HOGENOM" id="CLU_2109720_0_0_1"/>
<dbReference type="EMBL" id="KE647271">
    <property type="protein sequence ID" value="EQB60587.1"/>
    <property type="molecule type" value="Genomic_DNA"/>
</dbReference>
<keyword evidence="2" id="KW-0460">Magnesium</keyword>
<dbReference type="Proteomes" id="UP000053780">
    <property type="component" value="Unassembled WGS sequence"/>
</dbReference>
<dbReference type="PROSITE" id="PS00444">
    <property type="entry name" value="POLYPRENYL_SYNTHASE_2"/>
    <property type="match status" value="1"/>
</dbReference>
<sequence>MNKEISTCLEDICYKIGFIFQMQDDYLNFNVKQSKKTSNDLEEKKLTWFTSKLQKDNDPDIIIFYEKGIITEKLNEKIKNLMKVYEIEIHRLVEELYAEMEEKNLVFLKEVVKMF</sequence>
<proteinExistence type="predicted"/>
<dbReference type="AlphaFoldDB" id="T0KZ81"/>
<evidence type="ECO:0000256" key="2">
    <source>
        <dbReference type="ARBA" id="ARBA00022842"/>
    </source>
</evidence>
<accession>T0KZ81</accession>
<dbReference type="GO" id="GO:0008299">
    <property type="term" value="P:isoprenoid biosynthetic process"/>
    <property type="evidence" value="ECO:0007669"/>
    <property type="project" value="InterPro"/>
</dbReference>
<organism evidence="3 4">
    <name type="scientific">Vairimorpha apis BRL 01</name>
    <dbReference type="NCBI Taxonomy" id="1037528"/>
    <lineage>
        <taxon>Eukaryota</taxon>
        <taxon>Fungi</taxon>
        <taxon>Fungi incertae sedis</taxon>
        <taxon>Microsporidia</taxon>
        <taxon>Nosematidae</taxon>
        <taxon>Vairimorpha</taxon>
    </lineage>
</organism>
<keyword evidence="1" id="KW-0479">Metal-binding</keyword>
<dbReference type="InterPro" id="IPR008949">
    <property type="entry name" value="Isoprenoid_synthase_dom_sf"/>
</dbReference>
<evidence type="ECO:0000256" key="1">
    <source>
        <dbReference type="ARBA" id="ARBA00022723"/>
    </source>
</evidence>
<dbReference type="InterPro" id="IPR000092">
    <property type="entry name" value="Polyprenyl_synt"/>
</dbReference>
<dbReference type="OrthoDB" id="10257492at2759"/>
<reference evidence="3 4" key="1">
    <citation type="journal article" date="2013" name="BMC Genomics">
        <title>Genome sequencing and comparative genomics of honey bee microsporidia, Nosema apis reveal novel insights into host-parasite interactions.</title>
        <authorList>
            <person name="Chen Yp."/>
            <person name="Pettis J.S."/>
            <person name="Zhao Y."/>
            <person name="Liu X."/>
            <person name="Tallon L.J."/>
            <person name="Sadzewicz L.D."/>
            <person name="Li R."/>
            <person name="Zheng H."/>
            <person name="Huang S."/>
            <person name="Zhang X."/>
            <person name="Hamilton M.C."/>
            <person name="Pernal S.F."/>
            <person name="Melathopoulos A.P."/>
            <person name="Yan X."/>
            <person name="Evans J.D."/>
        </authorList>
    </citation>
    <scope>NUCLEOTIDE SEQUENCE [LARGE SCALE GENOMIC DNA]</scope>
    <source>
        <strain evidence="3 4">BRL 01</strain>
    </source>
</reference>